<feature type="region of interest" description="Disordered" evidence="8">
    <location>
        <begin position="137"/>
        <end position="171"/>
    </location>
</feature>
<protein>
    <submittedName>
        <fullName evidence="9">Uncharacterized protein</fullName>
    </submittedName>
</protein>
<comment type="subcellular location">
    <subcellularLocation>
        <location evidence="1">Mitochondrion</location>
    </subcellularLocation>
</comment>
<evidence type="ECO:0000313" key="10">
    <source>
        <dbReference type="Proteomes" id="UP001491310"/>
    </source>
</evidence>
<keyword evidence="3" id="KW-0809">Transit peptide</keyword>
<dbReference type="Pfam" id="PF09243">
    <property type="entry name" value="Rsm22"/>
    <property type="match status" value="1"/>
</dbReference>
<keyword evidence="10" id="KW-1185">Reference proteome</keyword>
<accession>A0ABR2YSB0</accession>
<dbReference type="EMBL" id="JALJOT010000006">
    <property type="protein sequence ID" value="KAK9909809.1"/>
    <property type="molecule type" value="Genomic_DNA"/>
</dbReference>
<comment type="caution">
    <text evidence="9">The sequence shown here is derived from an EMBL/GenBank/DDBJ whole genome shotgun (WGS) entry which is preliminary data.</text>
</comment>
<dbReference type="PANTHER" id="PTHR13184">
    <property type="entry name" value="37S RIBOSOMAL PROTEIN S22"/>
    <property type="match status" value="1"/>
</dbReference>
<evidence type="ECO:0000256" key="2">
    <source>
        <dbReference type="ARBA" id="ARBA00022723"/>
    </source>
</evidence>
<evidence type="ECO:0000256" key="4">
    <source>
        <dbReference type="ARBA" id="ARBA00023004"/>
    </source>
</evidence>
<dbReference type="Proteomes" id="UP001491310">
    <property type="component" value="Unassembled WGS sequence"/>
</dbReference>
<evidence type="ECO:0000256" key="7">
    <source>
        <dbReference type="ARBA" id="ARBA00045681"/>
    </source>
</evidence>
<evidence type="ECO:0000256" key="3">
    <source>
        <dbReference type="ARBA" id="ARBA00022946"/>
    </source>
</evidence>
<evidence type="ECO:0000313" key="9">
    <source>
        <dbReference type="EMBL" id="KAK9909809.1"/>
    </source>
</evidence>
<organism evidence="9 10">
    <name type="scientific">Coccomyxa subellipsoidea</name>
    <dbReference type="NCBI Taxonomy" id="248742"/>
    <lineage>
        <taxon>Eukaryota</taxon>
        <taxon>Viridiplantae</taxon>
        <taxon>Chlorophyta</taxon>
        <taxon>core chlorophytes</taxon>
        <taxon>Trebouxiophyceae</taxon>
        <taxon>Trebouxiophyceae incertae sedis</taxon>
        <taxon>Coccomyxaceae</taxon>
        <taxon>Coccomyxa</taxon>
    </lineage>
</organism>
<evidence type="ECO:0000256" key="8">
    <source>
        <dbReference type="SAM" id="MobiDB-lite"/>
    </source>
</evidence>
<feature type="compositionally biased region" description="Basic and acidic residues" evidence="8">
    <location>
        <begin position="155"/>
        <end position="167"/>
    </location>
</feature>
<keyword evidence="5" id="KW-0411">Iron-sulfur</keyword>
<proteinExistence type="predicted"/>
<evidence type="ECO:0000256" key="1">
    <source>
        <dbReference type="ARBA" id="ARBA00004173"/>
    </source>
</evidence>
<evidence type="ECO:0000256" key="5">
    <source>
        <dbReference type="ARBA" id="ARBA00023014"/>
    </source>
</evidence>
<reference evidence="9 10" key="1">
    <citation type="journal article" date="2024" name="Nat. Commun.">
        <title>Phylogenomics reveals the evolutionary origins of lichenization in chlorophyte algae.</title>
        <authorList>
            <person name="Puginier C."/>
            <person name="Libourel C."/>
            <person name="Otte J."/>
            <person name="Skaloud P."/>
            <person name="Haon M."/>
            <person name="Grisel S."/>
            <person name="Petersen M."/>
            <person name="Berrin J.G."/>
            <person name="Delaux P.M."/>
            <person name="Dal Grande F."/>
            <person name="Keller J."/>
        </authorList>
    </citation>
    <scope>NUCLEOTIDE SEQUENCE [LARGE SCALE GENOMIC DNA]</scope>
    <source>
        <strain evidence="9 10">SAG 216-7</strain>
    </source>
</reference>
<dbReference type="InterPro" id="IPR052571">
    <property type="entry name" value="Mt_RNA_Methyltransferase"/>
</dbReference>
<dbReference type="PANTHER" id="PTHR13184:SF5">
    <property type="entry name" value="METHYLTRANSFERASE-LIKE PROTEIN 17, MITOCHONDRIAL"/>
    <property type="match status" value="1"/>
</dbReference>
<keyword evidence="6" id="KW-0496">Mitochondrion</keyword>
<sequence length="219" mass="24366">MAARTQVLEASMQEGSGKMSAHVVAPCPHDGVCPMEGTRSWCHFSQRFERSGLQRVTKIRSDGGLARTYQDERYSYVVIRKEPRPELSSPLSISRHRQDAAELESATPYVPKPQSWRKSESKMRQAAALQKILDGMQATEESNEEDSSNTLQTDRLGDRKQEGHRGLGGEGALVRQVVASSNKQTWLGPAGYRLARKARWGDLWPAHYAQSSDLGGKGR</sequence>
<feature type="region of interest" description="Disordered" evidence="8">
    <location>
        <begin position="86"/>
        <end position="123"/>
    </location>
</feature>
<name>A0ABR2YSB0_9CHLO</name>
<keyword evidence="4" id="KW-0408">Iron</keyword>
<comment type="function">
    <text evidence="7">Mitochondrial ribosome (mitoribosome) assembly factor. Binds at the interface of the head and body domains of the mitochondrial small ribosomal subunit (mt-SSU), occluding the mRNA channel and preventing compaction of the head domain towards the body. Probable inactive methyltransferase: retains the characteristic folding and ability to bind S-adenosyl-L-methionine, but it probably lost its methyltransferase activity.</text>
</comment>
<keyword evidence="2" id="KW-0479">Metal-binding</keyword>
<evidence type="ECO:0000256" key="6">
    <source>
        <dbReference type="ARBA" id="ARBA00023128"/>
    </source>
</evidence>
<gene>
    <name evidence="9" type="ORF">WJX75_007685</name>
</gene>
<dbReference type="InterPro" id="IPR015324">
    <property type="entry name" value="Ribosomal_Rsm22-like"/>
</dbReference>